<dbReference type="NCBIfam" id="TIGR00426">
    <property type="entry name" value="competence protein ComEA helix-hairpin-helix repeat region"/>
    <property type="match status" value="1"/>
</dbReference>
<dbReference type="OrthoDB" id="9790239at2"/>
<dbReference type="AlphaFoldDB" id="M1Z4E5"/>
<gene>
    <name evidence="3" type="ORF">CUESP1_2579</name>
</gene>
<dbReference type="Pfam" id="PF10531">
    <property type="entry name" value="SLBB"/>
    <property type="match status" value="1"/>
</dbReference>
<evidence type="ECO:0000313" key="4">
    <source>
        <dbReference type="Proteomes" id="UP000245423"/>
    </source>
</evidence>
<keyword evidence="1" id="KW-1133">Transmembrane helix</keyword>
<dbReference type="Proteomes" id="UP000245423">
    <property type="component" value="Chromosome 1"/>
</dbReference>
<evidence type="ECO:0000259" key="2">
    <source>
        <dbReference type="SMART" id="SM00278"/>
    </source>
</evidence>
<reference evidence="3 4" key="1">
    <citation type="submission" date="2016-11" db="EMBL/GenBank/DDBJ databases">
        <authorList>
            <person name="Manzoor S."/>
        </authorList>
    </citation>
    <scope>NUCLEOTIDE SEQUENCE [LARGE SCALE GENOMIC DNA]</scope>
    <source>
        <strain evidence="3">Clostridium ultunense strain Esp</strain>
    </source>
</reference>
<evidence type="ECO:0000256" key="1">
    <source>
        <dbReference type="SAM" id="Phobius"/>
    </source>
</evidence>
<dbReference type="SMART" id="SM00278">
    <property type="entry name" value="HhH1"/>
    <property type="match status" value="2"/>
</dbReference>
<proteinExistence type="predicted"/>
<dbReference type="InterPro" id="IPR003583">
    <property type="entry name" value="Hlx-hairpin-Hlx_DNA-bd_motif"/>
</dbReference>
<protein>
    <submittedName>
        <fullName evidence="3">Competence protein</fullName>
    </submittedName>
</protein>
<dbReference type="InterPro" id="IPR004509">
    <property type="entry name" value="Competence_ComEA_HhH"/>
</dbReference>
<dbReference type="EMBL" id="LT669839">
    <property type="protein sequence ID" value="SHD77923.1"/>
    <property type="molecule type" value="Genomic_DNA"/>
</dbReference>
<evidence type="ECO:0000313" key="3">
    <source>
        <dbReference type="EMBL" id="SHD77923.1"/>
    </source>
</evidence>
<dbReference type="Gene3D" id="1.10.150.310">
    <property type="entry name" value="Tex RuvX-like domain-like"/>
    <property type="match status" value="1"/>
</dbReference>
<sequence length="205" mass="23178">MSYFTKKEQILIIIIIIIIFIISGFNFINKNFLSTKNDHNENTDGVEELFMKLEEEAETNEDEQYIMVHVSGQVYNPGIVELKLGSRVIDAINLAGGLKKDADSDKINLARKLSDEEKIHIPKIGEEEISFEDSNLKQGNNEGKININTCTKEELMSLPGIGEVLAGRILEYREQTPFKTIEDIMNVSGIGNKKFESIKELIIVK</sequence>
<dbReference type="GO" id="GO:0006281">
    <property type="term" value="P:DNA repair"/>
    <property type="evidence" value="ECO:0007669"/>
    <property type="project" value="InterPro"/>
</dbReference>
<feature type="domain" description="Helix-hairpin-helix DNA-binding motif class 1" evidence="2">
    <location>
        <begin position="153"/>
        <end position="172"/>
    </location>
</feature>
<dbReference type="GO" id="GO:0015627">
    <property type="term" value="C:type II protein secretion system complex"/>
    <property type="evidence" value="ECO:0007669"/>
    <property type="project" value="TreeGrafter"/>
</dbReference>
<keyword evidence="1" id="KW-0812">Transmembrane</keyword>
<organism evidence="3 4">
    <name type="scientific">[Clostridium] ultunense Esp</name>
    <dbReference type="NCBI Taxonomy" id="1288971"/>
    <lineage>
        <taxon>Bacteria</taxon>
        <taxon>Bacillati</taxon>
        <taxon>Bacillota</taxon>
        <taxon>Tissierellia</taxon>
        <taxon>Tissierellales</taxon>
        <taxon>Tepidimicrobiaceae</taxon>
        <taxon>Schnuerera</taxon>
    </lineage>
</organism>
<feature type="transmembrane region" description="Helical" evidence="1">
    <location>
        <begin position="9"/>
        <end position="28"/>
    </location>
</feature>
<dbReference type="PANTHER" id="PTHR21180:SF32">
    <property type="entry name" value="ENDONUCLEASE_EXONUCLEASE_PHOSPHATASE FAMILY DOMAIN-CONTAINING PROTEIN 1"/>
    <property type="match status" value="1"/>
</dbReference>
<dbReference type="InterPro" id="IPR010994">
    <property type="entry name" value="RuvA_2-like"/>
</dbReference>
<dbReference type="HOGENOM" id="CLU_052011_1_2_9"/>
<dbReference type="Pfam" id="PF12836">
    <property type="entry name" value="HHH_3"/>
    <property type="match status" value="1"/>
</dbReference>
<dbReference type="PANTHER" id="PTHR21180">
    <property type="entry name" value="ENDONUCLEASE/EXONUCLEASE/PHOSPHATASE FAMILY DOMAIN-CONTAINING PROTEIN 1"/>
    <property type="match status" value="1"/>
</dbReference>
<accession>M1Z4E5</accession>
<dbReference type="InterPro" id="IPR051675">
    <property type="entry name" value="Endo/Exo/Phosphatase_dom_1"/>
</dbReference>
<keyword evidence="4" id="KW-1185">Reference proteome</keyword>
<dbReference type="SUPFAM" id="SSF47781">
    <property type="entry name" value="RuvA domain 2-like"/>
    <property type="match status" value="1"/>
</dbReference>
<dbReference type="Gene3D" id="3.10.560.10">
    <property type="entry name" value="Outer membrane lipoprotein wza domain like"/>
    <property type="match status" value="1"/>
</dbReference>
<keyword evidence="1" id="KW-0472">Membrane</keyword>
<dbReference type="InterPro" id="IPR019554">
    <property type="entry name" value="Soluble_ligand-bd"/>
</dbReference>
<feature type="domain" description="Helix-hairpin-helix DNA-binding motif class 1" evidence="2">
    <location>
        <begin position="182"/>
        <end position="201"/>
    </location>
</feature>
<dbReference type="GO" id="GO:0015628">
    <property type="term" value="P:protein secretion by the type II secretion system"/>
    <property type="evidence" value="ECO:0007669"/>
    <property type="project" value="TreeGrafter"/>
</dbReference>
<dbReference type="GO" id="GO:0003677">
    <property type="term" value="F:DNA binding"/>
    <property type="evidence" value="ECO:0007669"/>
    <property type="project" value="InterPro"/>
</dbReference>
<name>M1Z4E5_9FIRM</name>
<dbReference type="RefSeq" id="WP_005582143.1">
    <property type="nucleotide sequence ID" value="NZ_LT669839.1"/>
</dbReference>